<gene>
    <name evidence="1" type="ORF">HPB50_007951</name>
</gene>
<reference evidence="1" key="1">
    <citation type="submission" date="2020-05" db="EMBL/GenBank/DDBJ databases">
        <title>Large-scale comparative analyses of tick genomes elucidate their genetic diversity and vector capacities.</title>
        <authorList>
            <person name="Jia N."/>
            <person name="Wang J."/>
            <person name="Shi W."/>
            <person name="Du L."/>
            <person name="Sun Y."/>
            <person name="Zhan W."/>
            <person name="Jiang J."/>
            <person name="Wang Q."/>
            <person name="Zhang B."/>
            <person name="Ji P."/>
            <person name="Sakyi L.B."/>
            <person name="Cui X."/>
            <person name="Yuan T."/>
            <person name="Jiang B."/>
            <person name="Yang W."/>
            <person name="Lam T.T.-Y."/>
            <person name="Chang Q."/>
            <person name="Ding S."/>
            <person name="Wang X."/>
            <person name="Zhu J."/>
            <person name="Ruan X."/>
            <person name="Zhao L."/>
            <person name="Wei J."/>
            <person name="Que T."/>
            <person name="Du C."/>
            <person name="Cheng J."/>
            <person name="Dai P."/>
            <person name="Han X."/>
            <person name="Huang E."/>
            <person name="Gao Y."/>
            <person name="Liu J."/>
            <person name="Shao H."/>
            <person name="Ye R."/>
            <person name="Li L."/>
            <person name="Wei W."/>
            <person name="Wang X."/>
            <person name="Wang C."/>
            <person name="Yang T."/>
            <person name="Huo Q."/>
            <person name="Li W."/>
            <person name="Guo W."/>
            <person name="Chen H."/>
            <person name="Zhou L."/>
            <person name="Ni X."/>
            <person name="Tian J."/>
            <person name="Zhou Y."/>
            <person name="Sheng Y."/>
            <person name="Liu T."/>
            <person name="Pan Y."/>
            <person name="Xia L."/>
            <person name="Li J."/>
            <person name="Zhao F."/>
            <person name="Cao W."/>
        </authorList>
    </citation>
    <scope>NUCLEOTIDE SEQUENCE</scope>
    <source>
        <strain evidence="1">Hyas-2018</strain>
    </source>
</reference>
<organism evidence="1 2">
    <name type="scientific">Hyalomma asiaticum</name>
    <name type="common">Tick</name>
    <dbReference type="NCBI Taxonomy" id="266040"/>
    <lineage>
        <taxon>Eukaryota</taxon>
        <taxon>Metazoa</taxon>
        <taxon>Ecdysozoa</taxon>
        <taxon>Arthropoda</taxon>
        <taxon>Chelicerata</taxon>
        <taxon>Arachnida</taxon>
        <taxon>Acari</taxon>
        <taxon>Parasitiformes</taxon>
        <taxon>Ixodida</taxon>
        <taxon>Ixodoidea</taxon>
        <taxon>Ixodidae</taxon>
        <taxon>Hyalomminae</taxon>
        <taxon>Hyalomma</taxon>
    </lineage>
</organism>
<name>A0ACB7SCZ7_HYAAI</name>
<evidence type="ECO:0000313" key="2">
    <source>
        <dbReference type="Proteomes" id="UP000821845"/>
    </source>
</evidence>
<keyword evidence="2" id="KW-1185">Reference proteome</keyword>
<evidence type="ECO:0000313" key="1">
    <source>
        <dbReference type="EMBL" id="KAH6932588.1"/>
    </source>
</evidence>
<proteinExistence type="predicted"/>
<protein>
    <submittedName>
        <fullName evidence="1">Uncharacterized protein</fullName>
    </submittedName>
</protein>
<accession>A0ACB7SCZ7</accession>
<dbReference type="EMBL" id="CM023484">
    <property type="protein sequence ID" value="KAH6932588.1"/>
    <property type="molecule type" value="Genomic_DNA"/>
</dbReference>
<comment type="caution">
    <text evidence="1">The sequence shown here is derived from an EMBL/GenBank/DDBJ whole genome shotgun (WGS) entry which is preliminary data.</text>
</comment>
<dbReference type="Proteomes" id="UP000821845">
    <property type="component" value="Chromosome 4"/>
</dbReference>
<sequence length="226" mass="23799">MSQTPSSPSSSSSPGSPHPPVSDVHLDRASPVAHPYLHRAELSTGSRTPAAYAHPGTSPVPTMQRERQPRAFYGRQQLPALAPQGRPDLDSACASPSQSVSHGLSSSDVQPLPSPFNSLLLLPSDDWAEAVPGDIRPDSRWSLPQLCIGLCAMVALLLAILFASTLAVRTLKRYDFLRSDAADKLVKGSPHGESSSATTSAADEGIAYGVYGVNVSDVAAYAPAFR</sequence>